<protein>
    <recommendedName>
        <fullName evidence="4">Transmembrane protein</fullName>
    </recommendedName>
</protein>
<sequence>MLTEIFGSLVAAVCVNIVLYTLEVVMACRFLGDEKSGRLVKLGVWLNLVVDTLSSIAGCAFLFMFQGWGNDDAQVQTRYWHAVVGILTAGTVVSVVSQTFMLGRFWGNLRQHRLGTAFAITLLVMAVLASVAAVVICAFLQWNNSPLVDSFIWVSLVADVVAALGITIVSVCQRIAIRSSAGPKRHIIARGCHAFIQTGIPNTILVVLALIAWALGRKGVFVVALTFVNARVCSCTMFFTLLYPGPTRTQDIANVSASALPTPATASSPEFFPRNEKRLGLYGIPEEKALENGWYNIDLGTQGTNSSPETGAVVLRRGSMSRFFQVPLDLEGR</sequence>
<evidence type="ECO:0000313" key="2">
    <source>
        <dbReference type="EMBL" id="KAJ7650891.1"/>
    </source>
</evidence>
<feature type="transmembrane region" description="Helical" evidence="1">
    <location>
        <begin position="114"/>
        <end position="139"/>
    </location>
</feature>
<feature type="transmembrane region" description="Helical" evidence="1">
    <location>
        <begin position="6"/>
        <end position="32"/>
    </location>
</feature>
<keyword evidence="3" id="KW-1185">Reference proteome</keyword>
<keyword evidence="1" id="KW-1133">Transmembrane helix</keyword>
<feature type="transmembrane region" description="Helical" evidence="1">
    <location>
        <begin position="221"/>
        <end position="243"/>
    </location>
</feature>
<reference evidence="2" key="1">
    <citation type="submission" date="2023-03" db="EMBL/GenBank/DDBJ databases">
        <title>Massive genome expansion in bonnet fungi (Mycena s.s.) driven by repeated elements and novel gene families across ecological guilds.</title>
        <authorList>
            <consortium name="Lawrence Berkeley National Laboratory"/>
            <person name="Harder C.B."/>
            <person name="Miyauchi S."/>
            <person name="Viragh M."/>
            <person name="Kuo A."/>
            <person name="Thoen E."/>
            <person name="Andreopoulos B."/>
            <person name="Lu D."/>
            <person name="Skrede I."/>
            <person name="Drula E."/>
            <person name="Henrissat B."/>
            <person name="Morin E."/>
            <person name="Kohler A."/>
            <person name="Barry K."/>
            <person name="LaButti K."/>
            <person name="Morin E."/>
            <person name="Salamov A."/>
            <person name="Lipzen A."/>
            <person name="Mereny Z."/>
            <person name="Hegedus B."/>
            <person name="Baldrian P."/>
            <person name="Stursova M."/>
            <person name="Weitz H."/>
            <person name="Taylor A."/>
            <person name="Grigoriev I.V."/>
            <person name="Nagy L.G."/>
            <person name="Martin F."/>
            <person name="Kauserud H."/>
        </authorList>
    </citation>
    <scope>NUCLEOTIDE SEQUENCE</scope>
    <source>
        <strain evidence="2">9284</strain>
    </source>
</reference>
<feature type="transmembrane region" description="Helical" evidence="1">
    <location>
        <begin position="79"/>
        <end position="102"/>
    </location>
</feature>
<proteinExistence type="predicted"/>
<feature type="transmembrane region" description="Helical" evidence="1">
    <location>
        <begin position="44"/>
        <end position="67"/>
    </location>
</feature>
<keyword evidence="1" id="KW-0472">Membrane</keyword>
<dbReference type="AlphaFoldDB" id="A0AAD7FZ04"/>
<accession>A0AAD7FZ04</accession>
<name>A0AAD7FZ04_9AGAR</name>
<dbReference type="Proteomes" id="UP001221142">
    <property type="component" value="Unassembled WGS sequence"/>
</dbReference>
<feature type="transmembrane region" description="Helical" evidence="1">
    <location>
        <begin position="193"/>
        <end position="215"/>
    </location>
</feature>
<keyword evidence="1" id="KW-0812">Transmembrane</keyword>
<gene>
    <name evidence="2" type="ORF">FB45DRAFT_27387</name>
</gene>
<feature type="transmembrane region" description="Helical" evidence="1">
    <location>
        <begin position="151"/>
        <end position="172"/>
    </location>
</feature>
<comment type="caution">
    <text evidence="2">The sequence shown here is derived from an EMBL/GenBank/DDBJ whole genome shotgun (WGS) entry which is preliminary data.</text>
</comment>
<evidence type="ECO:0000313" key="3">
    <source>
        <dbReference type="Proteomes" id="UP001221142"/>
    </source>
</evidence>
<evidence type="ECO:0000256" key="1">
    <source>
        <dbReference type="SAM" id="Phobius"/>
    </source>
</evidence>
<dbReference type="EMBL" id="JARKIF010000001">
    <property type="protein sequence ID" value="KAJ7650891.1"/>
    <property type="molecule type" value="Genomic_DNA"/>
</dbReference>
<evidence type="ECO:0008006" key="4">
    <source>
        <dbReference type="Google" id="ProtNLM"/>
    </source>
</evidence>
<organism evidence="2 3">
    <name type="scientific">Roridomyces roridus</name>
    <dbReference type="NCBI Taxonomy" id="1738132"/>
    <lineage>
        <taxon>Eukaryota</taxon>
        <taxon>Fungi</taxon>
        <taxon>Dikarya</taxon>
        <taxon>Basidiomycota</taxon>
        <taxon>Agaricomycotina</taxon>
        <taxon>Agaricomycetes</taxon>
        <taxon>Agaricomycetidae</taxon>
        <taxon>Agaricales</taxon>
        <taxon>Marasmiineae</taxon>
        <taxon>Mycenaceae</taxon>
        <taxon>Roridomyces</taxon>
    </lineage>
</organism>